<protein>
    <submittedName>
        <fullName evidence="1">Uncharacterized protein</fullName>
    </submittedName>
</protein>
<evidence type="ECO:0000313" key="1">
    <source>
        <dbReference type="EMBL" id="CAA7404924.1"/>
    </source>
</evidence>
<proteinExistence type="predicted"/>
<keyword evidence="2" id="KW-1185">Reference proteome</keyword>
<evidence type="ECO:0000313" key="2">
    <source>
        <dbReference type="Proteomes" id="UP000663760"/>
    </source>
</evidence>
<dbReference type="EMBL" id="LR746274">
    <property type="protein sequence ID" value="CAA7404924.1"/>
    <property type="molecule type" value="Genomic_DNA"/>
</dbReference>
<reference evidence="1" key="1">
    <citation type="submission" date="2020-02" db="EMBL/GenBank/DDBJ databases">
        <authorList>
            <person name="Scholz U."/>
            <person name="Mascher M."/>
            <person name="Fiebig A."/>
        </authorList>
    </citation>
    <scope>NUCLEOTIDE SEQUENCE</scope>
</reference>
<organism evidence="1 2">
    <name type="scientific">Spirodela intermedia</name>
    <name type="common">Intermediate duckweed</name>
    <dbReference type="NCBI Taxonomy" id="51605"/>
    <lineage>
        <taxon>Eukaryota</taxon>
        <taxon>Viridiplantae</taxon>
        <taxon>Streptophyta</taxon>
        <taxon>Embryophyta</taxon>
        <taxon>Tracheophyta</taxon>
        <taxon>Spermatophyta</taxon>
        <taxon>Magnoliopsida</taxon>
        <taxon>Liliopsida</taxon>
        <taxon>Araceae</taxon>
        <taxon>Lemnoideae</taxon>
        <taxon>Spirodela</taxon>
    </lineage>
</organism>
<dbReference type="AlphaFoldDB" id="A0A7I8L6N0"/>
<dbReference type="PANTHER" id="PTHR37242">
    <property type="entry name" value="OS09G0569450 PROTEIN"/>
    <property type="match status" value="1"/>
</dbReference>
<dbReference type="Proteomes" id="UP000663760">
    <property type="component" value="Chromosome 11"/>
</dbReference>
<name>A0A7I8L6N0_SPIIN</name>
<accession>A0A7I8L6N0</accession>
<sequence length="101" mass="11311">METTVPSDHTEPSTAVTDAPAVPFDPSRMVGIIKRKALIKNLADAYHGECLKYCQELLELQRKWGEGSSILLWYVGNNIGLFLLYPRCICCPSSQLSKLRL</sequence>
<gene>
    <name evidence="1" type="ORF">SI8410_11015602</name>
</gene>
<dbReference type="OrthoDB" id="1906532at2759"/>
<dbReference type="PANTHER" id="PTHR37242:SF1">
    <property type="entry name" value="OS09G0569450 PROTEIN"/>
    <property type="match status" value="1"/>
</dbReference>